<dbReference type="SMART" id="SM00027">
    <property type="entry name" value="EH"/>
    <property type="match status" value="2"/>
</dbReference>
<evidence type="ECO:0000313" key="6">
    <source>
        <dbReference type="Proteomes" id="UP000006729"/>
    </source>
</evidence>
<accession>A0A3N7G8X3</accession>
<feature type="region of interest" description="Disordered" evidence="2">
    <location>
        <begin position="322"/>
        <end position="390"/>
    </location>
</feature>
<feature type="compositionally biased region" description="Polar residues" evidence="2">
    <location>
        <begin position="117"/>
        <end position="127"/>
    </location>
</feature>
<feature type="compositionally biased region" description="Low complexity" evidence="2">
    <location>
        <begin position="149"/>
        <end position="162"/>
    </location>
</feature>
<feature type="compositionally biased region" description="Basic and acidic residues" evidence="2">
    <location>
        <begin position="1190"/>
        <end position="1200"/>
    </location>
</feature>
<dbReference type="GO" id="GO:0030674">
    <property type="term" value="F:protein-macromolecule adaptor activity"/>
    <property type="evidence" value="ECO:0000318"/>
    <property type="project" value="GO_Central"/>
</dbReference>
<feature type="compositionally biased region" description="Polar residues" evidence="2">
    <location>
        <begin position="334"/>
        <end position="367"/>
    </location>
</feature>
<dbReference type="EMBL" id="CM009294">
    <property type="protein sequence ID" value="RQO90338.1"/>
    <property type="molecule type" value="Genomic_DNA"/>
</dbReference>
<dbReference type="Gene3D" id="1.10.238.10">
    <property type="entry name" value="EF-hand"/>
    <property type="match status" value="2"/>
</dbReference>
<dbReference type="GO" id="GO:0005509">
    <property type="term" value="F:calcium ion binding"/>
    <property type="evidence" value="ECO:0007669"/>
    <property type="project" value="InterPro"/>
</dbReference>
<dbReference type="STRING" id="3694.A0A3N7G8X3"/>
<evidence type="ECO:0008006" key="7">
    <source>
        <dbReference type="Google" id="ProtNLM"/>
    </source>
</evidence>
<feature type="region of interest" description="Disordered" evidence="2">
    <location>
        <begin position="1072"/>
        <end position="1096"/>
    </location>
</feature>
<reference evidence="5 6" key="1">
    <citation type="journal article" date="2006" name="Science">
        <title>The genome of black cottonwood, Populus trichocarpa (Torr. &amp; Gray).</title>
        <authorList>
            <person name="Tuskan G.A."/>
            <person name="Difazio S."/>
            <person name="Jansson S."/>
            <person name="Bohlmann J."/>
            <person name="Grigoriev I."/>
            <person name="Hellsten U."/>
            <person name="Putnam N."/>
            <person name="Ralph S."/>
            <person name="Rombauts S."/>
            <person name="Salamov A."/>
            <person name="Schein J."/>
            <person name="Sterck L."/>
            <person name="Aerts A."/>
            <person name="Bhalerao R.R."/>
            <person name="Bhalerao R.P."/>
            <person name="Blaudez D."/>
            <person name="Boerjan W."/>
            <person name="Brun A."/>
            <person name="Brunner A."/>
            <person name="Busov V."/>
            <person name="Campbell M."/>
            <person name="Carlson J."/>
            <person name="Chalot M."/>
            <person name="Chapman J."/>
            <person name="Chen G.L."/>
            <person name="Cooper D."/>
            <person name="Coutinho P.M."/>
            <person name="Couturier J."/>
            <person name="Covert S."/>
            <person name="Cronk Q."/>
            <person name="Cunningham R."/>
            <person name="Davis J."/>
            <person name="Degroeve S."/>
            <person name="Dejardin A."/>
            <person name="Depamphilis C."/>
            <person name="Detter J."/>
            <person name="Dirks B."/>
            <person name="Dubchak I."/>
            <person name="Duplessis S."/>
            <person name="Ehlting J."/>
            <person name="Ellis B."/>
            <person name="Gendler K."/>
            <person name="Goodstein D."/>
            <person name="Gribskov M."/>
            <person name="Grimwood J."/>
            <person name="Groover A."/>
            <person name="Gunter L."/>
            <person name="Hamberger B."/>
            <person name="Heinze B."/>
            <person name="Helariutta Y."/>
            <person name="Henrissat B."/>
            <person name="Holligan D."/>
            <person name="Holt R."/>
            <person name="Huang W."/>
            <person name="Islam-Faridi N."/>
            <person name="Jones S."/>
            <person name="Jones-Rhoades M."/>
            <person name="Jorgensen R."/>
            <person name="Joshi C."/>
            <person name="Kangasjarvi J."/>
            <person name="Karlsson J."/>
            <person name="Kelleher C."/>
            <person name="Kirkpatrick R."/>
            <person name="Kirst M."/>
            <person name="Kohler A."/>
            <person name="Kalluri U."/>
            <person name="Larimer F."/>
            <person name="Leebens-Mack J."/>
            <person name="Leple J.C."/>
            <person name="Locascio P."/>
            <person name="Lou Y."/>
            <person name="Lucas S."/>
            <person name="Martin F."/>
            <person name="Montanini B."/>
            <person name="Napoli C."/>
            <person name="Nelson D.R."/>
            <person name="Nelson C."/>
            <person name="Nieminen K."/>
            <person name="Nilsson O."/>
            <person name="Pereda V."/>
            <person name="Peter G."/>
            <person name="Philippe R."/>
            <person name="Pilate G."/>
            <person name="Poliakov A."/>
            <person name="Razumovskaya J."/>
            <person name="Richardson P."/>
            <person name="Rinaldi C."/>
            <person name="Ritland K."/>
            <person name="Rouze P."/>
            <person name="Ryaboy D."/>
            <person name="Schmutz J."/>
            <person name="Schrader J."/>
            <person name="Segerman B."/>
            <person name="Shin H."/>
            <person name="Siddiqui A."/>
            <person name="Sterky F."/>
            <person name="Terry A."/>
            <person name="Tsai C.J."/>
            <person name="Uberbacher E."/>
            <person name="Unneberg P."/>
            <person name="Vahala J."/>
            <person name="Wall K."/>
            <person name="Wessler S."/>
            <person name="Yang G."/>
            <person name="Yin T."/>
            <person name="Douglas C."/>
            <person name="Marra M."/>
            <person name="Sandberg G."/>
            <person name="Van de Peer Y."/>
            <person name="Rokhsar D."/>
        </authorList>
    </citation>
    <scope>NUCLEOTIDE SEQUENCE [LARGE SCALE GENOMIC DNA]</scope>
    <source>
        <strain evidence="6">cv. Nisqually</strain>
    </source>
</reference>
<gene>
    <name evidence="5" type="ORF">POPTR_005G102200</name>
</gene>
<dbReference type="GO" id="GO:0005886">
    <property type="term" value="C:plasma membrane"/>
    <property type="evidence" value="ECO:0000318"/>
    <property type="project" value="GO_Central"/>
</dbReference>
<dbReference type="CDD" id="cd00052">
    <property type="entry name" value="EH"/>
    <property type="match status" value="2"/>
</dbReference>
<dbReference type="Proteomes" id="UP000006729">
    <property type="component" value="Chromosome 5"/>
</dbReference>
<feature type="compositionally biased region" description="Pro residues" evidence="2">
    <location>
        <begin position="521"/>
        <end position="536"/>
    </location>
</feature>
<evidence type="ECO:0000259" key="4">
    <source>
        <dbReference type="PROSITE" id="PS50222"/>
    </source>
</evidence>
<dbReference type="PANTHER" id="PTHR11216">
    <property type="entry name" value="EH DOMAIN"/>
    <property type="match status" value="1"/>
</dbReference>
<dbReference type="GO" id="GO:0006897">
    <property type="term" value="P:endocytosis"/>
    <property type="evidence" value="ECO:0000318"/>
    <property type="project" value="GO_Central"/>
</dbReference>
<dbReference type="PANTHER" id="PTHR11216:SF161">
    <property type="entry name" value="CALCIUM-BINDING EF HAND FAMILY PROTEIN"/>
    <property type="match status" value="1"/>
</dbReference>
<feature type="domain" description="EH" evidence="3">
    <location>
        <begin position="394"/>
        <end position="483"/>
    </location>
</feature>
<feature type="compositionally biased region" description="Polar residues" evidence="2">
    <location>
        <begin position="1217"/>
        <end position="1237"/>
    </location>
</feature>
<feature type="compositionally biased region" description="Polar residues" evidence="2">
    <location>
        <begin position="1177"/>
        <end position="1186"/>
    </location>
</feature>
<keyword evidence="1" id="KW-0175">Coiled coil</keyword>
<sequence>MANNTDLFDSYFRRADLDGDGQISGAEAVGFFQGSSLPKQVLAQVWMHADQRNAGYLGRQEFYNALKLVTVAQSKRELTPEIVKAALYGPASAKIPAPQINLAATPAPKTVAPAPQLSGTTPASSPNVGIRPPQVPGNAVTNQQYFPSQQGQFTRQPQPQTQAMPPNSSSHPQQILVSQGMPRGGTVVAPRPLNSNISTDWLGGSAAGLTSQGPSRGIGHPATQDGFGLSAPGFTPSFQPRPQVTAGQIAAPTPKPQEAAITSNQLATRDSKSVVVSGNGFASDSLFGDVFSATPAQPKQSSSSSAHSTSSIPVSSAIVSSSVGSQPSVKPSSLDSLQSTFPQQHVGGQSTARPNQQVPSQSVTSAPSAGFSVGTSSAAPSQSQPPWPRMTQSDIQKYTKVFVQVDTDRDGKLTGEQARNLFLSWRLPREVLKKVWDLSDQDNDSMLSLREFCTALYLMERYREGRPLPATLPTTVMSDETLLSATSHPAASYGGGSWGPASVEKQISTGLRQQQVVSGARPPPAAAARPPRPPTAPHADEKQPTQQKHKVPVLEKHLVHQLSQEEQDTLNSKFQEASQADKKVEELEKEILDSRQKIEFYRVKMQELILYKSRCDNRLNEVTTRVSADKHEVETLGKKYEEKYKQSGDVASKLTIEEATFRDIQEKKMDLYRAIVKMEEGGAADGVLKERAENIQSNLEELVKTVNERCKQYGLRSKPTSLVELPFGWQHGIQEGAADWDEGWDKLEDEGFIFVKELTLDVQNVVAPPKEKTSVQKATTSTEKDLGASPSNAEVKAEKVPSPRKSNSEKDIPDHQHENGSLRSPPDSPGRTTKENQSNEFRDSPFKESGADNSPHAKETQSDVGGTESVHFGEKIVEPGWGTFDTPYDSESVWGFDSVSGKDMDFGISEFGLNPIKTGSSHGDNMPLGKSSFMFDSVPSTPAHNQGNSSYAFADSVPSTPAYNQGKSSYAFADSVPSTPAYNPGKSSYAFADSVPSTPGYNPGKSPFSFADSVPSTPAYNFGNSPRRFSEGSEDHHSFDSFSRFDSFNMQDGGLFQSPRHSLSRFDSIRSTKDSDQSYGFPSRFDSFREGGDSDQSHEFSRFDFLREPDQNHGFSRFDSFKESDQNHGISRFDSFKESDPGHGFSSSFSSFGESRDPDHGHGFSKMDSFNAHDSGFFQSSDNSSLARFDSVRGSKDSENHGFPSFDDAVPFGSSGPFKTSLESETPRGSSDNWRAF</sequence>
<dbReference type="PROSITE" id="PS50222">
    <property type="entry name" value="EF_HAND_2"/>
    <property type="match status" value="2"/>
</dbReference>
<feature type="compositionally biased region" description="Low complexity" evidence="2">
    <location>
        <begin position="322"/>
        <end position="333"/>
    </location>
</feature>
<organism evidence="5 6">
    <name type="scientific">Populus trichocarpa</name>
    <name type="common">Western balsam poplar</name>
    <name type="synonym">Populus balsamifera subsp. trichocarpa</name>
    <dbReference type="NCBI Taxonomy" id="3694"/>
    <lineage>
        <taxon>Eukaryota</taxon>
        <taxon>Viridiplantae</taxon>
        <taxon>Streptophyta</taxon>
        <taxon>Embryophyta</taxon>
        <taxon>Tracheophyta</taxon>
        <taxon>Spermatophyta</taxon>
        <taxon>Magnoliopsida</taxon>
        <taxon>eudicotyledons</taxon>
        <taxon>Gunneridae</taxon>
        <taxon>Pentapetalae</taxon>
        <taxon>rosids</taxon>
        <taxon>fabids</taxon>
        <taxon>Malpighiales</taxon>
        <taxon>Salicaceae</taxon>
        <taxon>Saliceae</taxon>
        <taxon>Populus</taxon>
    </lineage>
</organism>
<feature type="compositionally biased region" description="Polar residues" evidence="2">
    <location>
        <begin position="163"/>
        <end position="177"/>
    </location>
</feature>
<dbReference type="SUPFAM" id="SSF47473">
    <property type="entry name" value="EF-hand"/>
    <property type="match status" value="2"/>
</dbReference>
<feature type="compositionally biased region" description="Basic and acidic residues" evidence="2">
    <location>
        <begin position="795"/>
        <end position="820"/>
    </location>
</feature>
<evidence type="ECO:0000256" key="1">
    <source>
        <dbReference type="SAM" id="Coils"/>
    </source>
</evidence>
<feature type="compositionally biased region" description="Basic and acidic residues" evidence="2">
    <location>
        <begin position="1086"/>
        <end position="1096"/>
    </location>
</feature>
<feature type="compositionally biased region" description="Basic and acidic residues" evidence="2">
    <location>
        <begin position="840"/>
        <end position="861"/>
    </location>
</feature>
<dbReference type="InterPro" id="IPR000261">
    <property type="entry name" value="EH_dom"/>
</dbReference>
<keyword evidence="6" id="KW-1185">Reference proteome</keyword>
<name>A0A3N7G8X3_POPTR</name>
<dbReference type="GO" id="GO:0016197">
    <property type="term" value="P:endosomal transport"/>
    <property type="evidence" value="ECO:0000318"/>
    <property type="project" value="GO_Central"/>
</dbReference>
<feature type="region of interest" description="Disordered" evidence="2">
    <location>
        <begin position="769"/>
        <end position="868"/>
    </location>
</feature>
<dbReference type="AlphaFoldDB" id="A0A3N7G8X3"/>
<dbReference type="GO" id="GO:0005737">
    <property type="term" value="C:cytoplasm"/>
    <property type="evidence" value="ECO:0000318"/>
    <property type="project" value="GO_Central"/>
</dbReference>
<evidence type="ECO:0000313" key="5">
    <source>
        <dbReference type="EMBL" id="RQO90338.1"/>
    </source>
</evidence>
<dbReference type="SMART" id="SM00054">
    <property type="entry name" value="EFh"/>
    <property type="match status" value="4"/>
</dbReference>
<dbReference type="FunCoup" id="A0A3N7G8X3">
    <property type="interactions" value="2785"/>
</dbReference>
<feature type="domain" description="EF-hand" evidence="4">
    <location>
        <begin position="427"/>
        <end position="462"/>
    </location>
</feature>
<evidence type="ECO:0000256" key="2">
    <source>
        <dbReference type="SAM" id="MobiDB-lite"/>
    </source>
</evidence>
<dbReference type="InParanoid" id="A0A3N7G8X3"/>
<evidence type="ECO:0000259" key="3">
    <source>
        <dbReference type="PROSITE" id="PS50031"/>
    </source>
</evidence>
<dbReference type="InterPro" id="IPR011992">
    <property type="entry name" value="EF-hand-dom_pair"/>
</dbReference>
<proteinExistence type="predicted"/>
<dbReference type="Pfam" id="PF12763">
    <property type="entry name" value="EH"/>
    <property type="match status" value="2"/>
</dbReference>
<feature type="domain" description="EF-hand" evidence="4">
    <location>
        <begin position="3"/>
        <end position="38"/>
    </location>
</feature>
<feature type="region of interest" description="Disordered" evidence="2">
    <location>
        <begin position="510"/>
        <end position="550"/>
    </location>
</feature>
<dbReference type="PROSITE" id="PS50031">
    <property type="entry name" value="EH"/>
    <property type="match status" value="2"/>
</dbReference>
<feature type="coiled-coil region" evidence="1">
    <location>
        <begin position="570"/>
        <end position="604"/>
    </location>
</feature>
<dbReference type="InterPro" id="IPR002048">
    <property type="entry name" value="EF_hand_dom"/>
</dbReference>
<feature type="compositionally biased region" description="Polar residues" evidence="2">
    <location>
        <begin position="139"/>
        <end position="148"/>
    </location>
</feature>
<feature type="domain" description="EH" evidence="3">
    <location>
        <begin position="4"/>
        <end position="94"/>
    </location>
</feature>
<protein>
    <recommendedName>
        <fullName evidence="7">Calcium-binding EF hand family protein</fullName>
    </recommendedName>
</protein>
<feature type="region of interest" description="Disordered" evidence="2">
    <location>
        <begin position="110"/>
        <end position="177"/>
    </location>
</feature>
<feature type="region of interest" description="Disordered" evidence="2">
    <location>
        <begin position="204"/>
        <end position="242"/>
    </location>
</feature>
<feature type="region of interest" description="Disordered" evidence="2">
    <location>
        <begin position="1131"/>
        <end position="1237"/>
    </location>
</feature>